<dbReference type="EMBL" id="UINC01004532">
    <property type="protein sequence ID" value="SVA15016.1"/>
    <property type="molecule type" value="Genomic_DNA"/>
</dbReference>
<name>A0A381TFV7_9ZZZZ</name>
<organism evidence="2">
    <name type="scientific">marine metagenome</name>
    <dbReference type="NCBI Taxonomy" id="408172"/>
    <lineage>
        <taxon>unclassified sequences</taxon>
        <taxon>metagenomes</taxon>
        <taxon>ecological metagenomes</taxon>
    </lineage>
</organism>
<gene>
    <name evidence="2" type="ORF">METZ01_LOCUS67870</name>
</gene>
<reference evidence="2" key="1">
    <citation type="submission" date="2018-05" db="EMBL/GenBank/DDBJ databases">
        <authorList>
            <person name="Lanie J.A."/>
            <person name="Ng W.-L."/>
            <person name="Kazmierczak K.M."/>
            <person name="Andrzejewski T.M."/>
            <person name="Davidsen T.M."/>
            <person name="Wayne K.J."/>
            <person name="Tettelin H."/>
            <person name="Glass J.I."/>
            <person name="Rusch D."/>
            <person name="Podicherti R."/>
            <person name="Tsui H.-C.T."/>
            <person name="Winkler M.E."/>
        </authorList>
    </citation>
    <scope>NUCLEOTIDE SEQUENCE</scope>
</reference>
<proteinExistence type="predicted"/>
<evidence type="ECO:0000259" key="1">
    <source>
        <dbReference type="Pfam" id="PF08308"/>
    </source>
</evidence>
<dbReference type="InterPro" id="IPR013229">
    <property type="entry name" value="PEGA"/>
</dbReference>
<dbReference type="AlphaFoldDB" id="A0A381TFV7"/>
<evidence type="ECO:0000313" key="2">
    <source>
        <dbReference type="EMBL" id="SVA15016.1"/>
    </source>
</evidence>
<feature type="domain" description="PEGA" evidence="1">
    <location>
        <begin position="2"/>
        <end position="53"/>
    </location>
</feature>
<protein>
    <recommendedName>
        <fullName evidence="1">PEGA domain-containing protein</fullName>
    </recommendedName>
</protein>
<accession>A0A381TFV7</accession>
<dbReference type="Pfam" id="PF08308">
    <property type="entry name" value="PEGA"/>
    <property type="match status" value="1"/>
</dbReference>
<sequence>MDGIPIGETPIRNQQIIPGPHNFEIIKDGYASLTYSLIVNPAKAVNLDFYLNPIYKIKFTTEEEGLTFELNKNHQWSDKKIRLELEAGEHVLSVYKKDKVVDEQTILVDEPKQFKYFFKKKLSD</sequence>